<reference evidence="9 10" key="1">
    <citation type="submission" date="2018-12" db="EMBL/GenBank/DDBJ databases">
        <authorList>
            <consortium name="Pathogen Informatics"/>
        </authorList>
    </citation>
    <scope>NUCLEOTIDE SEQUENCE [LARGE SCALE GENOMIC DNA]</scope>
    <source>
        <strain evidence="9 10">NCTC10741</strain>
    </source>
</reference>
<dbReference type="EMBL" id="LR131273">
    <property type="protein sequence ID" value="VDR38231.1"/>
    <property type="molecule type" value="Genomic_DNA"/>
</dbReference>
<dbReference type="PROSITE" id="PS50850">
    <property type="entry name" value="MFS"/>
    <property type="match status" value="1"/>
</dbReference>
<feature type="transmembrane region" description="Helical" evidence="7">
    <location>
        <begin position="340"/>
        <end position="358"/>
    </location>
</feature>
<keyword evidence="5 7" id="KW-1133">Transmembrane helix</keyword>
<dbReference type="GO" id="GO:0005886">
    <property type="term" value="C:plasma membrane"/>
    <property type="evidence" value="ECO:0007669"/>
    <property type="project" value="UniProtKB-SubCell"/>
</dbReference>
<feature type="transmembrane region" description="Helical" evidence="7">
    <location>
        <begin position="86"/>
        <end position="104"/>
    </location>
</feature>
<keyword evidence="3" id="KW-1003">Cell membrane</keyword>
<evidence type="ECO:0000256" key="5">
    <source>
        <dbReference type="ARBA" id="ARBA00022989"/>
    </source>
</evidence>
<dbReference type="InterPro" id="IPR011701">
    <property type="entry name" value="MFS"/>
</dbReference>
<dbReference type="SUPFAM" id="SSF103473">
    <property type="entry name" value="MFS general substrate transporter"/>
    <property type="match status" value="1"/>
</dbReference>
<dbReference type="PANTHER" id="PTHR42718">
    <property type="entry name" value="MAJOR FACILITATOR SUPERFAMILY MULTIDRUG TRANSPORTER MFSC"/>
    <property type="match status" value="1"/>
</dbReference>
<feature type="transmembrane region" description="Helical" evidence="7">
    <location>
        <begin position="312"/>
        <end position="333"/>
    </location>
</feature>
<evidence type="ECO:0000256" key="1">
    <source>
        <dbReference type="ARBA" id="ARBA00004651"/>
    </source>
</evidence>
<evidence type="ECO:0000256" key="3">
    <source>
        <dbReference type="ARBA" id="ARBA00022475"/>
    </source>
</evidence>
<feature type="transmembrane region" description="Helical" evidence="7">
    <location>
        <begin position="110"/>
        <end position="136"/>
    </location>
</feature>
<keyword evidence="6 7" id="KW-0472">Membrane</keyword>
<feature type="transmembrane region" description="Helical" evidence="7">
    <location>
        <begin position="364"/>
        <end position="389"/>
    </location>
</feature>
<evidence type="ECO:0000256" key="2">
    <source>
        <dbReference type="ARBA" id="ARBA00022448"/>
    </source>
</evidence>
<dbReference type="InterPro" id="IPR020846">
    <property type="entry name" value="MFS_dom"/>
</dbReference>
<evidence type="ECO:0000256" key="6">
    <source>
        <dbReference type="ARBA" id="ARBA00023136"/>
    </source>
</evidence>
<evidence type="ECO:0000256" key="7">
    <source>
        <dbReference type="SAM" id="Phobius"/>
    </source>
</evidence>
<dbReference type="PRINTS" id="PR01036">
    <property type="entry name" value="TCRTETB"/>
</dbReference>
<feature type="transmembrane region" description="Helical" evidence="7">
    <location>
        <begin position="410"/>
        <end position="429"/>
    </location>
</feature>
<feature type="transmembrane region" description="Helical" evidence="7">
    <location>
        <begin position="21"/>
        <end position="42"/>
    </location>
</feature>
<feature type="transmembrane region" description="Helical" evidence="7">
    <location>
        <begin position="148"/>
        <end position="167"/>
    </location>
</feature>
<feature type="transmembrane region" description="Helical" evidence="7">
    <location>
        <begin position="54"/>
        <end position="74"/>
    </location>
</feature>
<dbReference type="Proteomes" id="UP000271626">
    <property type="component" value="Chromosome"/>
</dbReference>
<dbReference type="GO" id="GO:0022857">
    <property type="term" value="F:transmembrane transporter activity"/>
    <property type="evidence" value="ECO:0007669"/>
    <property type="project" value="InterPro"/>
</dbReference>
<dbReference type="OrthoDB" id="9781469at2"/>
<keyword evidence="4 7" id="KW-0812">Transmembrane</keyword>
<dbReference type="Gene3D" id="1.20.1250.20">
    <property type="entry name" value="MFS general substrate transporter like domains"/>
    <property type="match status" value="1"/>
</dbReference>
<feature type="transmembrane region" description="Helical" evidence="7">
    <location>
        <begin position="275"/>
        <end position="300"/>
    </location>
</feature>
<dbReference type="InterPro" id="IPR036259">
    <property type="entry name" value="MFS_trans_sf"/>
</dbReference>
<feature type="transmembrane region" description="Helical" evidence="7">
    <location>
        <begin position="482"/>
        <end position="500"/>
    </location>
</feature>
<evidence type="ECO:0000256" key="4">
    <source>
        <dbReference type="ARBA" id="ARBA00022692"/>
    </source>
</evidence>
<feature type="domain" description="Major facilitator superfamily (MFS) profile" evidence="8">
    <location>
        <begin position="20"/>
        <end position="504"/>
    </location>
</feature>
<evidence type="ECO:0000259" key="8">
    <source>
        <dbReference type="PROSITE" id="PS50850"/>
    </source>
</evidence>
<accession>A0A3P8L5P8</accession>
<dbReference type="AlphaFoldDB" id="A0A3P8L5P8"/>
<dbReference type="CDD" id="cd17321">
    <property type="entry name" value="MFS_MMR_MDR_like"/>
    <property type="match status" value="1"/>
</dbReference>
<dbReference type="PANTHER" id="PTHR42718:SF47">
    <property type="entry name" value="METHYL VIOLOGEN RESISTANCE PROTEIN SMVA"/>
    <property type="match status" value="1"/>
</dbReference>
<dbReference type="Pfam" id="PF07690">
    <property type="entry name" value="MFS_1"/>
    <property type="match status" value="1"/>
</dbReference>
<comment type="subcellular location">
    <subcellularLocation>
        <location evidence="1">Cell membrane</location>
        <topology evidence="1">Multi-pass membrane protein</topology>
    </subcellularLocation>
</comment>
<organism evidence="9 10">
    <name type="scientific">Tsukamurella paurometabola</name>
    <name type="common">Corynebacterium paurometabolum</name>
    <dbReference type="NCBI Taxonomy" id="2061"/>
    <lineage>
        <taxon>Bacteria</taxon>
        <taxon>Bacillati</taxon>
        <taxon>Actinomycetota</taxon>
        <taxon>Actinomycetes</taxon>
        <taxon>Mycobacteriales</taxon>
        <taxon>Tsukamurellaceae</taxon>
        <taxon>Tsukamurella</taxon>
    </lineage>
</organism>
<feature type="transmembrane region" description="Helical" evidence="7">
    <location>
        <begin position="173"/>
        <end position="194"/>
    </location>
</feature>
<dbReference type="Gene3D" id="1.20.1720.10">
    <property type="entry name" value="Multidrug resistance protein D"/>
    <property type="match status" value="1"/>
</dbReference>
<protein>
    <submittedName>
        <fullName evidence="9">Antiseptic resistance protein</fullName>
    </submittedName>
</protein>
<dbReference type="RefSeq" id="WP_126195521.1">
    <property type="nucleotide sequence ID" value="NZ_CP085954.1"/>
</dbReference>
<feature type="transmembrane region" description="Helical" evidence="7">
    <location>
        <begin position="206"/>
        <end position="225"/>
    </location>
</feature>
<proteinExistence type="predicted"/>
<evidence type="ECO:0000313" key="10">
    <source>
        <dbReference type="Proteomes" id="UP000271626"/>
    </source>
</evidence>
<feature type="transmembrane region" description="Helical" evidence="7">
    <location>
        <begin position="237"/>
        <end position="254"/>
    </location>
</feature>
<gene>
    <name evidence="9" type="primary">qacA_1</name>
    <name evidence="9" type="ORF">NCTC10741_01346</name>
</gene>
<name>A0A3P8L5P8_TSUPA</name>
<keyword evidence="2" id="KW-0813">Transport</keyword>
<sequence length="511" mass="52185">MTDTDHQAPPVASAARRWAAALLLSASLLVITVDMTILNIAVPDLAADLRPTAAQQLWIIDVYSLVLAGLLVSTSSLGDRFGRKRMLLLGYVVFGIASALVLWAETPAQVIALRAALGVGGAMIMPTTLTMLRVIFTDPAERAKALGLWAAVSGVGAAVGPIVGGVLLENFSWRAAFMVNVPVMVIVLVVGIFLLPESKVGATGAWDWVGALMSITGMVALVWAIKRFAKDHTLLSGPALVALLLAVLVLGLFVRRSLHRANPLLDVRLFERRQFSAGIVAALGVMFAMAAALLLLAQWMQLVAGYGPIETGVRLLPVALAAVVSSLAAPWLANVLNARVVLAGGLVAAAVGMVLLAVPSDLDYAGLVAPLVLVGVGMGAMTVASAMIMSGTPEEKAGNAAALEETSYDLGNVLGVAVLGSVAAMLYTADADFGAIPGVDAATAGAAGESLGAAMAIAQQAGLPALAEHAASGFTASLQTTGLVGGVILFAVALGVYALTPNGTDITQQAH</sequence>
<evidence type="ECO:0000313" key="9">
    <source>
        <dbReference type="EMBL" id="VDR38231.1"/>
    </source>
</evidence>